<reference evidence="1 2" key="2">
    <citation type="submission" date="2020-02" db="EMBL/GenBank/DDBJ databases">
        <title>Genome sequences of Thiorhodococcus mannitoliphagus and Thiorhodococcus minor, purple sulfur photosynthetic bacteria in the gammaproteobacterial family, Chromatiaceae.</title>
        <authorList>
            <person name="Aviles F.A."/>
            <person name="Meyer T.E."/>
            <person name="Kyndt J.A."/>
        </authorList>
    </citation>
    <scope>NUCLEOTIDE SEQUENCE [LARGE SCALE GENOMIC DNA]</scope>
    <source>
        <strain evidence="1 2">DSM 18266</strain>
    </source>
</reference>
<dbReference type="Proteomes" id="UP000471640">
    <property type="component" value="Unassembled WGS sequence"/>
</dbReference>
<dbReference type="InterPro" id="IPR036390">
    <property type="entry name" value="WH_DNA-bd_sf"/>
</dbReference>
<keyword evidence="2" id="KW-1185">Reference proteome</keyword>
<protein>
    <submittedName>
        <fullName evidence="1">Uncharacterized protein</fullName>
    </submittedName>
</protein>
<sequence>MANPRVRLECDGLIEHRKDPEDGRAKTAAAAVKARALAGLAPDELRVFLSLIRKVILRLRTQTIERQDSASWPDALVPRSREQFCG</sequence>
<evidence type="ECO:0000313" key="1">
    <source>
        <dbReference type="EMBL" id="NEX23049.1"/>
    </source>
</evidence>
<dbReference type="Gene3D" id="1.10.10.10">
    <property type="entry name" value="Winged helix-like DNA-binding domain superfamily/Winged helix DNA-binding domain"/>
    <property type="match status" value="1"/>
</dbReference>
<dbReference type="EMBL" id="JAAIJR010000152">
    <property type="protein sequence ID" value="NEX23049.1"/>
    <property type="molecule type" value="Genomic_DNA"/>
</dbReference>
<reference evidence="2" key="1">
    <citation type="journal article" date="2020" name="Microbiol. Resour. Announc.">
        <title>Draft Genome Sequences of Thiorhodococcus mannitoliphagus and Thiorhodococcus minor, Purple Sulfur Photosynthetic Bacteria in the Gammaproteobacterial Family Chromatiaceae.</title>
        <authorList>
            <person name="Aviles F.A."/>
            <person name="Meyer T.E."/>
            <person name="Kyndt J.A."/>
        </authorList>
    </citation>
    <scope>NUCLEOTIDE SEQUENCE [LARGE SCALE GENOMIC DNA]</scope>
    <source>
        <strain evidence="2">DSM 18266</strain>
    </source>
</reference>
<organism evidence="1 2">
    <name type="scientific">Thiorhodococcus mannitoliphagus</name>
    <dbReference type="NCBI Taxonomy" id="329406"/>
    <lineage>
        <taxon>Bacteria</taxon>
        <taxon>Pseudomonadati</taxon>
        <taxon>Pseudomonadota</taxon>
        <taxon>Gammaproteobacteria</taxon>
        <taxon>Chromatiales</taxon>
        <taxon>Chromatiaceae</taxon>
        <taxon>Thiorhodococcus</taxon>
    </lineage>
</organism>
<gene>
    <name evidence="1" type="ORF">G3480_22570</name>
</gene>
<comment type="caution">
    <text evidence="1">The sequence shown here is derived from an EMBL/GenBank/DDBJ whole genome shotgun (WGS) entry which is preliminary data.</text>
</comment>
<name>A0A6P1DZD2_9GAMM</name>
<evidence type="ECO:0000313" key="2">
    <source>
        <dbReference type="Proteomes" id="UP000471640"/>
    </source>
</evidence>
<accession>A0A6P1DZD2</accession>
<dbReference type="SUPFAM" id="SSF46785">
    <property type="entry name" value="Winged helix' DNA-binding domain"/>
    <property type="match status" value="1"/>
</dbReference>
<dbReference type="RefSeq" id="WP_164656314.1">
    <property type="nucleotide sequence ID" value="NZ_JAAIJR010000152.1"/>
</dbReference>
<dbReference type="InterPro" id="IPR036388">
    <property type="entry name" value="WH-like_DNA-bd_sf"/>
</dbReference>
<proteinExistence type="predicted"/>
<dbReference type="AlphaFoldDB" id="A0A6P1DZD2"/>